<feature type="transmembrane region" description="Helical" evidence="1">
    <location>
        <begin position="85"/>
        <end position="102"/>
    </location>
</feature>
<keyword evidence="1" id="KW-0472">Membrane</keyword>
<dbReference type="EMBL" id="CDMY01000477">
    <property type="protein sequence ID" value="CEM16423.1"/>
    <property type="molecule type" value="Genomic_DNA"/>
</dbReference>
<name>A0A0G4FPN8_VITBC</name>
<protein>
    <submittedName>
        <fullName evidence="2">Uncharacterized protein</fullName>
    </submittedName>
</protein>
<evidence type="ECO:0000256" key="1">
    <source>
        <dbReference type="SAM" id="Phobius"/>
    </source>
</evidence>
<gene>
    <name evidence="2" type="ORF">Vbra_732</name>
</gene>
<accession>A0A0G4FPN8</accession>
<organism evidence="2 3">
    <name type="scientific">Vitrella brassicaformis (strain CCMP3155)</name>
    <dbReference type="NCBI Taxonomy" id="1169540"/>
    <lineage>
        <taxon>Eukaryota</taxon>
        <taxon>Sar</taxon>
        <taxon>Alveolata</taxon>
        <taxon>Colpodellida</taxon>
        <taxon>Vitrellaceae</taxon>
        <taxon>Vitrella</taxon>
    </lineage>
</organism>
<proteinExistence type="predicted"/>
<dbReference type="Proteomes" id="UP000041254">
    <property type="component" value="Unassembled WGS sequence"/>
</dbReference>
<evidence type="ECO:0000313" key="3">
    <source>
        <dbReference type="Proteomes" id="UP000041254"/>
    </source>
</evidence>
<keyword evidence="1" id="KW-0812">Transmembrane</keyword>
<dbReference type="AlphaFoldDB" id="A0A0G4FPN8"/>
<keyword evidence="1" id="KW-1133">Transmembrane helix</keyword>
<dbReference type="InParanoid" id="A0A0G4FPN8"/>
<evidence type="ECO:0000313" key="2">
    <source>
        <dbReference type="EMBL" id="CEM16423.1"/>
    </source>
</evidence>
<sequence>MSFDQRKQLESLVGDKQYRQLVEAGATSKAVLVQALLPALRSGKTLQKALQEMSKDLIGRDIYERLQAAGIITGSDGVGQRLIEIGRLSLTFLVLLVGVVVVRGRERND</sequence>
<reference evidence="2 3" key="1">
    <citation type="submission" date="2014-11" db="EMBL/GenBank/DDBJ databases">
        <authorList>
            <person name="Zhu J."/>
            <person name="Qi W."/>
            <person name="Song R."/>
        </authorList>
    </citation>
    <scope>NUCLEOTIDE SEQUENCE [LARGE SCALE GENOMIC DNA]</scope>
</reference>
<dbReference type="VEuPathDB" id="CryptoDB:Vbra_732"/>
<keyword evidence="3" id="KW-1185">Reference proteome</keyword>